<dbReference type="SUPFAM" id="SSF101148">
    <property type="entry name" value="Plant invertase/pectin methylesterase inhibitor"/>
    <property type="match status" value="1"/>
</dbReference>
<dbReference type="SUPFAM" id="SSF51126">
    <property type="entry name" value="Pectin lyase-like"/>
    <property type="match status" value="1"/>
</dbReference>
<reference evidence="14" key="1">
    <citation type="submission" date="2019-08" db="EMBL/GenBank/DDBJ databases">
        <title>Reference gene set and small RNA set construction with multiple tissues from Davidia involucrata Baill.</title>
        <authorList>
            <person name="Yang H."/>
            <person name="Zhou C."/>
            <person name="Li G."/>
            <person name="Wang J."/>
            <person name="Gao P."/>
            <person name="Wang M."/>
            <person name="Wang R."/>
            <person name="Zhao Y."/>
        </authorList>
    </citation>
    <scope>NUCLEOTIDE SEQUENCE</scope>
    <source>
        <tissue evidence="14">Mixed with DoveR01_LX</tissue>
    </source>
</reference>
<keyword evidence="8" id="KW-0325">Glycoprotein</keyword>
<feature type="domain" description="Pectinesterase inhibitor" evidence="13">
    <location>
        <begin position="53"/>
        <end position="205"/>
    </location>
</feature>
<evidence type="ECO:0000256" key="9">
    <source>
        <dbReference type="ARBA" id="ARBA00023316"/>
    </source>
</evidence>
<comment type="catalytic activity">
    <reaction evidence="10">
        <text>[(1-&gt;4)-alpha-D-galacturonosyl methyl ester](n) + n H2O = [(1-&gt;4)-alpha-D-galacturonosyl](n) + n methanol + n H(+)</text>
        <dbReference type="Rhea" id="RHEA:22380"/>
        <dbReference type="Rhea" id="RHEA-COMP:14570"/>
        <dbReference type="Rhea" id="RHEA-COMP:14573"/>
        <dbReference type="ChEBI" id="CHEBI:15377"/>
        <dbReference type="ChEBI" id="CHEBI:15378"/>
        <dbReference type="ChEBI" id="CHEBI:17790"/>
        <dbReference type="ChEBI" id="CHEBI:140522"/>
        <dbReference type="ChEBI" id="CHEBI:140523"/>
        <dbReference type="EC" id="3.1.1.11"/>
    </reaction>
</comment>
<dbReference type="NCBIfam" id="TIGR01614">
    <property type="entry name" value="PME_inhib"/>
    <property type="match status" value="1"/>
</dbReference>
<comment type="function">
    <text evidence="11">Acts in the modification of cell walls via demethylesterification of cell wall pectin.</text>
</comment>
<name>A0A5B7AJS4_DAVIN</name>
<dbReference type="GO" id="GO:0045490">
    <property type="term" value="P:pectin catabolic process"/>
    <property type="evidence" value="ECO:0007669"/>
    <property type="project" value="UniProtKB-UniPathway"/>
</dbReference>
<evidence type="ECO:0000256" key="4">
    <source>
        <dbReference type="ARBA" id="ARBA00013229"/>
    </source>
</evidence>
<evidence type="ECO:0000256" key="11">
    <source>
        <dbReference type="ARBA" id="ARBA00057335"/>
    </source>
</evidence>
<dbReference type="InterPro" id="IPR012334">
    <property type="entry name" value="Pectin_lyas_fold"/>
</dbReference>
<dbReference type="Pfam" id="PF04043">
    <property type="entry name" value="PMEI"/>
    <property type="match status" value="1"/>
</dbReference>
<proteinExistence type="inferred from homology"/>
<evidence type="ECO:0000256" key="3">
    <source>
        <dbReference type="ARBA" id="ARBA00007786"/>
    </source>
</evidence>
<dbReference type="Gene3D" id="2.160.20.10">
    <property type="entry name" value="Single-stranded right-handed beta-helix, Pectin lyase-like"/>
    <property type="match status" value="1"/>
</dbReference>
<dbReference type="SMART" id="SM00856">
    <property type="entry name" value="PMEI"/>
    <property type="match status" value="1"/>
</dbReference>
<comment type="similarity">
    <text evidence="3">In the C-terminal section; belongs to the pectinesterase family.</text>
</comment>
<dbReference type="PANTHER" id="PTHR31707">
    <property type="entry name" value="PECTINESTERASE"/>
    <property type="match status" value="1"/>
</dbReference>
<dbReference type="Gene3D" id="1.20.140.40">
    <property type="entry name" value="Invertase/pectin methylesterase inhibitor family protein"/>
    <property type="match status" value="1"/>
</dbReference>
<dbReference type="FunFam" id="2.160.20.10:FF:000001">
    <property type="entry name" value="Pectinesterase"/>
    <property type="match status" value="1"/>
</dbReference>
<dbReference type="GO" id="GO:0030599">
    <property type="term" value="F:pectinesterase activity"/>
    <property type="evidence" value="ECO:0007669"/>
    <property type="project" value="UniProtKB-EC"/>
</dbReference>
<organism evidence="14">
    <name type="scientific">Davidia involucrata</name>
    <name type="common">Dove tree</name>
    <dbReference type="NCBI Taxonomy" id="16924"/>
    <lineage>
        <taxon>Eukaryota</taxon>
        <taxon>Viridiplantae</taxon>
        <taxon>Streptophyta</taxon>
        <taxon>Embryophyta</taxon>
        <taxon>Tracheophyta</taxon>
        <taxon>Spermatophyta</taxon>
        <taxon>Magnoliopsida</taxon>
        <taxon>eudicotyledons</taxon>
        <taxon>Gunneridae</taxon>
        <taxon>Pentapetalae</taxon>
        <taxon>asterids</taxon>
        <taxon>Cornales</taxon>
        <taxon>Nyssaceae</taxon>
        <taxon>Davidia</taxon>
    </lineage>
</organism>
<comment type="similarity">
    <text evidence="2">In the N-terminal section; belongs to the PMEI family.</text>
</comment>
<dbReference type="EC" id="3.1.1.11" evidence="4"/>
<dbReference type="GO" id="GO:0004857">
    <property type="term" value="F:enzyme inhibitor activity"/>
    <property type="evidence" value="ECO:0007669"/>
    <property type="project" value="InterPro"/>
</dbReference>
<sequence>MGSEDGRRRSSSRRATVLGVSSILLVAMVVAVTVGIERLNESGKNLNPQDISASRKAIETICQPTNYKEVCVNSLSSSAGNTTDPRELIRVGFELAKNQINEAAKNSTVLQELQKDPRTKQALSDCQELAEMAVSDLERSFEQLGNLDLSKFDDSLANLKTWLSGAITHQETCLDGFESTTGDAGEKMREYLQTAMQLTSNALTMVTEISSMDVLTRSSRRLLSDEALHVFGHGHGQELLPFWLNAGTRRLLDAQPQEIKPDLIIAKDGSGKYRTINEALEDIPKKKDKTFVIYIKEGVYEEKVQFNRSMTHLMIIGDGPTKTRITGGANFIDGTTTFHTATVVALGEYFIARDIGFENSAGPEKHQAVALRVGADMSIFYNCDMDGYQDTLYAHTYRQFYRDCRITGTIDFLFGDSAALFQNCTMLVRKPLPNQQCIVTAQGRKEKNQTTGIVLQNCTITADPSYRPVQTTFKSYLGRPWKEFSRTIIMESYIDDLIMPEGWLPWNGNFALDTCHYAEFNNRGPASSKLNRVRWRGVKNVSTTSIQRYTASVFIAGDSWIPLTGVPYAPGLIYDPPPNDGNDYDDEDEDDHAPVPALSPESLLAAPSPIFPPQLHIAPQPTSSNLPSKPTFINNFKMFFRGL</sequence>
<protein>
    <recommendedName>
        <fullName evidence="4">pectinesterase</fullName>
        <ecNumber evidence="4">3.1.1.11</ecNumber>
    </recommendedName>
</protein>
<keyword evidence="5" id="KW-0378">Hydrolase</keyword>
<gene>
    <name evidence="14" type="ORF">Din_026390</name>
</gene>
<dbReference type="AlphaFoldDB" id="A0A5B7AJS4"/>
<feature type="compositionally biased region" description="Acidic residues" evidence="12">
    <location>
        <begin position="582"/>
        <end position="591"/>
    </location>
</feature>
<evidence type="ECO:0000256" key="12">
    <source>
        <dbReference type="SAM" id="MobiDB-lite"/>
    </source>
</evidence>
<evidence type="ECO:0000256" key="6">
    <source>
        <dbReference type="ARBA" id="ARBA00023085"/>
    </source>
</evidence>
<dbReference type="FunFam" id="1.20.140.40:FF:000001">
    <property type="entry name" value="Pectinesterase"/>
    <property type="match status" value="1"/>
</dbReference>
<keyword evidence="6" id="KW-0063">Aspartyl esterase</keyword>
<dbReference type="UniPathway" id="UPA00545">
    <property type="reaction ID" value="UER00823"/>
</dbReference>
<feature type="region of interest" description="Disordered" evidence="12">
    <location>
        <begin position="572"/>
        <end position="599"/>
    </location>
</feature>
<evidence type="ECO:0000313" key="14">
    <source>
        <dbReference type="EMBL" id="MPA56949.1"/>
    </source>
</evidence>
<dbReference type="EMBL" id="GHES01026390">
    <property type="protein sequence ID" value="MPA56949.1"/>
    <property type="molecule type" value="Transcribed_RNA"/>
</dbReference>
<accession>A0A5B7AJS4</accession>
<dbReference type="InterPro" id="IPR006501">
    <property type="entry name" value="Pectinesterase_inhib_dom"/>
</dbReference>
<keyword evidence="7" id="KW-1015">Disulfide bond</keyword>
<dbReference type="InterPro" id="IPR011050">
    <property type="entry name" value="Pectin_lyase_fold/virulence"/>
</dbReference>
<dbReference type="InterPro" id="IPR000070">
    <property type="entry name" value="Pectinesterase_cat"/>
</dbReference>
<evidence type="ECO:0000256" key="8">
    <source>
        <dbReference type="ARBA" id="ARBA00023180"/>
    </source>
</evidence>
<dbReference type="Pfam" id="PF01095">
    <property type="entry name" value="Pectinesterase"/>
    <property type="match status" value="1"/>
</dbReference>
<dbReference type="CDD" id="cd15798">
    <property type="entry name" value="PMEI-like_3"/>
    <property type="match status" value="1"/>
</dbReference>
<keyword evidence="9" id="KW-0961">Cell wall biogenesis/degradation</keyword>
<dbReference type="GO" id="GO:0042545">
    <property type="term" value="P:cell wall modification"/>
    <property type="evidence" value="ECO:0007669"/>
    <property type="project" value="InterPro"/>
</dbReference>
<evidence type="ECO:0000256" key="1">
    <source>
        <dbReference type="ARBA" id="ARBA00005184"/>
    </source>
</evidence>
<evidence type="ECO:0000259" key="13">
    <source>
        <dbReference type="SMART" id="SM00856"/>
    </source>
</evidence>
<evidence type="ECO:0000256" key="7">
    <source>
        <dbReference type="ARBA" id="ARBA00023157"/>
    </source>
</evidence>
<evidence type="ECO:0000256" key="2">
    <source>
        <dbReference type="ARBA" id="ARBA00006027"/>
    </source>
</evidence>
<comment type="pathway">
    <text evidence="1">Glycan metabolism; pectin degradation; 2-dehydro-3-deoxy-D-gluconate from pectin: step 1/5.</text>
</comment>
<dbReference type="InterPro" id="IPR035513">
    <property type="entry name" value="Invertase/methylesterase_inhib"/>
</dbReference>
<evidence type="ECO:0000256" key="5">
    <source>
        <dbReference type="ARBA" id="ARBA00022801"/>
    </source>
</evidence>
<evidence type="ECO:0000256" key="10">
    <source>
        <dbReference type="ARBA" id="ARBA00047928"/>
    </source>
</evidence>